<dbReference type="Pfam" id="PF04365">
    <property type="entry name" value="BrnT_toxin"/>
    <property type="match status" value="1"/>
</dbReference>
<reference evidence="1 2" key="1">
    <citation type="submission" date="2019-07" db="EMBL/GenBank/DDBJ databases">
        <title>Whole genome shotgun sequence of Skermanella aerolata NBRC 106429.</title>
        <authorList>
            <person name="Hosoyama A."/>
            <person name="Uohara A."/>
            <person name="Ohji S."/>
            <person name="Ichikawa N."/>
        </authorList>
    </citation>
    <scope>NUCLEOTIDE SEQUENCE [LARGE SCALE GENOMIC DNA]</scope>
    <source>
        <strain evidence="1 2">NBRC 106429</strain>
    </source>
</reference>
<dbReference type="AlphaFoldDB" id="A0A512E3U1"/>
<keyword evidence="2" id="KW-1185">Reference proteome</keyword>
<dbReference type="Gene3D" id="3.10.450.530">
    <property type="entry name" value="Ribonuclease toxin, BrnT, of type II toxin-antitoxin system"/>
    <property type="match status" value="1"/>
</dbReference>
<dbReference type="EMBL" id="BJYZ01000081">
    <property type="protein sequence ID" value="GEO43396.1"/>
    <property type="molecule type" value="Genomic_DNA"/>
</dbReference>
<dbReference type="RefSeq" id="WP_084721503.1">
    <property type="nucleotide sequence ID" value="NZ_BJYZ01000081.1"/>
</dbReference>
<proteinExistence type="predicted"/>
<dbReference type="Proteomes" id="UP000321523">
    <property type="component" value="Unassembled WGS sequence"/>
</dbReference>
<sequence>MTEYKWDESKNQKNIKERSLSFDTAKHIWLGEVIQTQDIRKNYGEDRYIAIGEVDSVVLVVVYTWRGTNRRIISARKANDAERQRYHQAVSRRS</sequence>
<accession>A0A512E3U1</accession>
<gene>
    <name evidence="1" type="ORF">SAE02_75440</name>
</gene>
<comment type="caution">
    <text evidence="1">The sequence shown here is derived from an EMBL/GenBank/DDBJ whole genome shotgun (WGS) entry which is preliminary data.</text>
</comment>
<dbReference type="InterPro" id="IPR038573">
    <property type="entry name" value="BrnT_sf"/>
</dbReference>
<dbReference type="InterPro" id="IPR007460">
    <property type="entry name" value="BrnT_toxin"/>
</dbReference>
<dbReference type="OrthoDB" id="9798158at2"/>
<evidence type="ECO:0000313" key="1">
    <source>
        <dbReference type="EMBL" id="GEO43396.1"/>
    </source>
</evidence>
<evidence type="ECO:0000313" key="2">
    <source>
        <dbReference type="Proteomes" id="UP000321523"/>
    </source>
</evidence>
<name>A0A512E3U1_9PROT</name>
<protein>
    <recommendedName>
        <fullName evidence="3">Toxin</fullName>
    </recommendedName>
</protein>
<evidence type="ECO:0008006" key="3">
    <source>
        <dbReference type="Google" id="ProtNLM"/>
    </source>
</evidence>
<organism evidence="1 2">
    <name type="scientific">Skermanella aerolata</name>
    <dbReference type="NCBI Taxonomy" id="393310"/>
    <lineage>
        <taxon>Bacteria</taxon>
        <taxon>Pseudomonadati</taxon>
        <taxon>Pseudomonadota</taxon>
        <taxon>Alphaproteobacteria</taxon>
        <taxon>Rhodospirillales</taxon>
        <taxon>Azospirillaceae</taxon>
        <taxon>Skermanella</taxon>
    </lineage>
</organism>